<keyword evidence="2" id="KW-1185">Reference proteome</keyword>
<sequence>MKLKSKIVIFVALLMLILYWISSITEGKYYKSYSPDGQYSIYASRNKFFNFNFPFAKFGDAAGKIHLYDELKEKLITSRSVEMISLVDDHFFWSEEELYMKARMYIKLPRKIDPRIIRQYDKSYPVKYAWTVSAGEKSYTVTENRSRLTVKDMKGALIFKNIKAIYSIPNGFQVLTNDTKIEYYDANLFKIKGVLSQDKDSVSDVIYNLKIEEGNENYLVKKRADFSNYKVINTISKNNVNAIYFINKKREIQSRKDSYENEVVIIDYGTYFGVLSEKHGISYFDTVDINSKPIKVSREGLVGYYGTTSVIFKAIKPFEFNLAAFEKLNQYGKIETGYVDTEGKIYYN</sequence>
<gene>
    <name evidence="1" type="ORF">TJEJU_2747</name>
</gene>
<protein>
    <submittedName>
        <fullName evidence="1">Uncharacterized protein</fullName>
    </submittedName>
</protein>
<evidence type="ECO:0000313" key="1">
    <source>
        <dbReference type="EMBL" id="SNR16426.1"/>
    </source>
</evidence>
<dbReference type="AlphaFoldDB" id="A0A238UBR8"/>
<dbReference type="EMBL" id="LT899436">
    <property type="protein sequence ID" value="SNR16426.1"/>
    <property type="molecule type" value="Genomic_DNA"/>
</dbReference>
<evidence type="ECO:0000313" key="2">
    <source>
        <dbReference type="Proteomes" id="UP000215214"/>
    </source>
</evidence>
<dbReference type="RefSeq" id="WP_095072961.1">
    <property type="nucleotide sequence ID" value="NZ_LT899436.1"/>
</dbReference>
<accession>A0A238UBR8</accession>
<name>A0A238UBR8_9FLAO</name>
<reference evidence="1 2" key="1">
    <citation type="submission" date="2017-07" db="EMBL/GenBank/DDBJ databases">
        <authorList>
            <person name="Sun Z.S."/>
            <person name="Albrecht U."/>
            <person name="Echele G."/>
            <person name="Lee C.C."/>
        </authorList>
    </citation>
    <scope>NUCLEOTIDE SEQUENCE [LARGE SCALE GENOMIC DNA]</scope>
    <source>
        <strain evidence="2">type strain: KCTC 22618</strain>
    </source>
</reference>
<dbReference type="KEGG" id="tje:TJEJU_2747"/>
<organism evidence="1 2">
    <name type="scientific">Tenacibaculum jejuense</name>
    <dbReference type="NCBI Taxonomy" id="584609"/>
    <lineage>
        <taxon>Bacteria</taxon>
        <taxon>Pseudomonadati</taxon>
        <taxon>Bacteroidota</taxon>
        <taxon>Flavobacteriia</taxon>
        <taxon>Flavobacteriales</taxon>
        <taxon>Flavobacteriaceae</taxon>
        <taxon>Tenacibaculum</taxon>
    </lineage>
</organism>
<proteinExistence type="predicted"/>
<dbReference type="OrthoDB" id="1445451at2"/>
<dbReference type="Proteomes" id="UP000215214">
    <property type="component" value="Chromosome TJEJU"/>
</dbReference>